<dbReference type="PANTHER" id="PTHR43875">
    <property type="entry name" value="MALTODEXTRIN IMPORT ATP-BINDING PROTEIN MSMX"/>
    <property type="match status" value="1"/>
</dbReference>
<evidence type="ECO:0000256" key="1">
    <source>
        <dbReference type="ARBA" id="ARBA00022448"/>
    </source>
</evidence>
<dbReference type="GO" id="GO:0005524">
    <property type="term" value="F:ATP binding"/>
    <property type="evidence" value="ECO:0007669"/>
    <property type="project" value="UniProtKB-KW"/>
</dbReference>
<keyword evidence="4 8" id="KW-0067">ATP-binding</keyword>
<evidence type="ECO:0000256" key="6">
    <source>
        <dbReference type="ARBA" id="ARBA00023136"/>
    </source>
</evidence>
<dbReference type="GO" id="GO:0015408">
    <property type="term" value="F:ABC-type ferric iron transporter activity"/>
    <property type="evidence" value="ECO:0007669"/>
    <property type="project" value="InterPro"/>
</dbReference>
<evidence type="ECO:0000259" key="7">
    <source>
        <dbReference type="PROSITE" id="PS50893"/>
    </source>
</evidence>
<dbReference type="InterPro" id="IPR003439">
    <property type="entry name" value="ABC_transporter-like_ATP-bd"/>
</dbReference>
<organism evidence="8 9">
    <name type="scientific">Novipirellula aureliae</name>
    <dbReference type="NCBI Taxonomy" id="2527966"/>
    <lineage>
        <taxon>Bacteria</taxon>
        <taxon>Pseudomonadati</taxon>
        <taxon>Planctomycetota</taxon>
        <taxon>Planctomycetia</taxon>
        <taxon>Pirellulales</taxon>
        <taxon>Pirellulaceae</taxon>
        <taxon>Novipirellula</taxon>
    </lineage>
</organism>
<dbReference type="CDD" id="cd03259">
    <property type="entry name" value="ABC_Carb_Solutes_like"/>
    <property type="match status" value="1"/>
</dbReference>
<comment type="caution">
    <text evidence="8">The sequence shown here is derived from an EMBL/GenBank/DDBJ whole genome shotgun (WGS) entry which is preliminary data.</text>
</comment>
<dbReference type="SUPFAM" id="SSF52540">
    <property type="entry name" value="P-loop containing nucleoside triphosphate hydrolases"/>
    <property type="match status" value="1"/>
</dbReference>
<accession>A0A5C6DW20</accession>
<dbReference type="PROSITE" id="PS50893">
    <property type="entry name" value="ABC_TRANSPORTER_2"/>
    <property type="match status" value="1"/>
</dbReference>
<keyword evidence="5" id="KW-1278">Translocase</keyword>
<name>A0A5C6DW20_9BACT</name>
<keyword evidence="3" id="KW-0547">Nucleotide-binding</keyword>
<dbReference type="SUPFAM" id="SSF50331">
    <property type="entry name" value="MOP-like"/>
    <property type="match status" value="1"/>
</dbReference>
<dbReference type="InterPro" id="IPR003593">
    <property type="entry name" value="AAA+_ATPase"/>
</dbReference>
<dbReference type="AlphaFoldDB" id="A0A5C6DW20"/>
<dbReference type="InterPro" id="IPR012340">
    <property type="entry name" value="NA-bd_OB-fold"/>
</dbReference>
<dbReference type="Gene3D" id="2.40.50.140">
    <property type="entry name" value="Nucleic acid-binding proteins"/>
    <property type="match status" value="1"/>
</dbReference>
<protein>
    <submittedName>
        <fullName evidence="8">sn-glycerol-3-phosphate import ATP-binding protein UgpC</fullName>
    </submittedName>
</protein>
<evidence type="ECO:0000256" key="5">
    <source>
        <dbReference type="ARBA" id="ARBA00022967"/>
    </source>
</evidence>
<dbReference type="InterPro" id="IPR027417">
    <property type="entry name" value="P-loop_NTPase"/>
</dbReference>
<proteinExistence type="predicted"/>
<dbReference type="InterPro" id="IPR008995">
    <property type="entry name" value="Mo/tungstate-bd_C_term_dom"/>
</dbReference>
<dbReference type="PANTHER" id="PTHR43875:SF15">
    <property type="entry name" value="TREHALOSE IMPORT ATP-BINDING PROTEIN SUGC"/>
    <property type="match status" value="1"/>
</dbReference>
<dbReference type="GO" id="GO:0055052">
    <property type="term" value="C:ATP-binding cassette (ABC) transporter complex, substrate-binding subunit-containing"/>
    <property type="evidence" value="ECO:0007669"/>
    <property type="project" value="TreeGrafter"/>
</dbReference>
<feature type="domain" description="ABC transporter" evidence="7">
    <location>
        <begin position="4"/>
        <end position="233"/>
    </location>
</feature>
<keyword evidence="9" id="KW-1185">Reference proteome</keyword>
<dbReference type="PROSITE" id="PS00211">
    <property type="entry name" value="ABC_TRANSPORTER_1"/>
    <property type="match status" value="1"/>
</dbReference>
<dbReference type="Gene3D" id="2.40.50.100">
    <property type="match status" value="1"/>
</dbReference>
<keyword evidence="6" id="KW-0472">Membrane</keyword>
<dbReference type="OrthoDB" id="9790614at2"/>
<dbReference type="InterPro" id="IPR047641">
    <property type="entry name" value="ABC_transpr_MalK/UgpC-like"/>
</dbReference>
<keyword evidence="1" id="KW-0813">Transport</keyword>
<sequence>MPKLCLADLQKSFRGKPILRQLNLQTVDCEYLVLLGQSGCGKSTTLRLIAGLETPDRGKIWIDGKNVTKQIARHRDVSMVFQNDGLYPHMTVKRNLCFANRQTLDRRTLDRRIEETAKRLGIVHLLERRVDRLSGGELRRVAVAKSVVRQASVRLLDEPLSAIDVSSRHTLQHVLRRWHEESPGLTIHVTHDGQEAMRMADRIAIMDRGQITQIDTPENIYNHPNSIAAARSVGVPPINLVKGRLEQDHLCLQLGADCNRIVPHSQKQPPTESRSVMIGIRPESITVGVLPKSSVPASTGEASGEIVLCGKCTWVKHYQGQRHAQVQVGSVFLETLSTGEARFNVGDEVQLSIDVVSFHLFDAVEEVLEVEAYK</sequence>
<evidence type="ECO:0000256" key="2">
    <source>
        <dbReference type="ARBA" id="ARBA00022475"/>
    </source>
</evidence>
<keyword evidence="2" id="KW-1003">Cell membrane</keyword>
<dbReference type="InterPro" id="IPR015853">
    <property type="entry name" value="ABC_transpr_FbpC"/>
</dbReference>
<reference evidence="8 9" key="1">
    <citation type="submission" date="2019-02" db="EMBL/GenBank/DDBJ databases">
        <title>Deep-cultivation of Planctomycetes and their phenomic and genomic characterization uncovers novel biology.</title>
        <authorList>
            <person name="Wiegand S."/>
            <person name="Jogler M."/>
            <person name="Boedeker C."/>
            <person name="Pinto D."/>
            <person name="Vollmers J."/>
            <person name="Rivas-Marin E."/>
            <person name="Kohn T."/>
            <person name="Peeters S.H."/>
            <person name="Heuer A."/>
            <person name="Rast P."/>
            <person name="Oberbeckmann S."/>
            <person name="Bunk B."/>
            <person name="Jeske O."/>
            <person name="Meyerdierks A."/>
            <person name="Storesund J.E."/>
            <person name="Kallscheuer N."/>
            <person name="Luecker S."/>
            <person name="Lage O.M."/>
            <person name="Pohl T."/>
            <person name="Merkel B.J."/>
            <person name="Hornburger P."/>
            <person name="Mueller R.-W."/>
            <person name="Bruemmer F."/>
            <person name="Labrenz M."/>
            <person name="Spormann A.M."/>
            <person name="Op Den Camp H."/>
            <person name="Overmann J."/>
            <person name="Amann R."/>
            <person name="Jetten M.S.M."/>
            <person name="Mascher T."/>
            <person name="Medema M.H."/>
            <person name="Devos D.P."/>
            <person name="Kaster A.-K."/>
            <person name="Ovreas L."/>
            <person name="Rohde M."/>
            <person name="Galperin M.Y."/>
            <person name="Jogler C."/>
        </authorList>
    </citation>
    <scope>NUCLEOTIDE SEQUENCE [LARGE SCALE GENOMIC DNA]</scope>
    <source>
        <strain evidence="8 9">Q31b</strain>
    </source>
</reference>
<gene>
    <name evidence="8" type="primary">ugpC</name>
    <name evidence="8" type="ORF">Q31b_30340</name>
</gene>
<dbReference type="EMBL" id="SJPY01000004">
    <property type="protein sequence ID" value="TWU41583.1"/>
    <property type="molecule type" value="Genomic_DNA"/>
</dbReference>
<dbReference type="Gene3D" id="3.40.50.300">
    <property type="entry name" value="P-loop containing nucleotide triphosphate hydrolases"/>
    <property type="match status" value="1"/>
</dbReference>
<dbReference type="InterPro" id="IPR040582">
    <property type="entry name" value="OB_MalK-like"/>
</dbReference>
<dbReference type="Pfam" id="PF17912">
    <property type="entry name" value="OB_MalK"/>
    <property type="match status" value="1"/>
</dbReference>
<evidence type="ECO:0000313" key="8">
    <source>
        <dbReference type="EMBL" id="TWU41583.1"/>
    </source>
</evidence>
<evidence type="ECO:0000313" key="9">
    <source>
        <dbReference type="Proteomes" id="UP000315471"/>
    </source>
</evidence>
<dbReference type="GO" id="GO:0016887">
    <property type="term" value="F:ATP hydrolysis activity"/>
    <property type="evidence" value="ECO:0007669"/>
    <property type="project" value="InterPro"/>
</dbReference>
<dbReference type="Pfam" id="PF00005">
    <property type="entry name" value="ABC_tran"/>
    <property type="match status" value="1"/>
</dbReference>
<dbReference type="SMART" id="SM00382">
    <property type="entry name" value="AAA"/>
    <property type="match status" value="1"/>
</dbReference>
<evidence type="ECO:0000256" key="3">
    <source>
        <dbReference type="ARBA" id="ARBA00022741"/>
    </source>
</evidence>
<dbReference type="Proteomes" id="UP000315471">
    <property type="component" value="Unassembled WGS sequence"/>
</dbReference>
<evidence type="ECO:0000256" key="4">
    <source>
        <dbReference type="ARBA" id="ARBA00022840"/>
    </source>
</evidence>
<dbReference type="InterPro" id="IPR017871">
    <property type="entry name" value="ABC_transporter-like_CS"/>
</dbReference>